<sequence length="436" mass="48902">MAAITFICSHPFPPASRSGHTDTTVSILWYVVNKQLIFLLRLKLHQPPSLCERRTVGLGIIPSTSLHSEEVATSGKLEEPIRALEDHGWGLRGVGFNFANERQFGVALHIHPLNWGNCSTRDVQNDRVIPKDAVSDQEPGSVDQFFLVLELSQTTLWVKPAAEQLSVLPRLSNGTIRQEIAVPTHDSGERAHLFLRCSSTFIQPANMKLLFLTIVLLHAVLGDHHSSGSGSGSSGSGGGSSGSGSGHGSGHGYKIEKIPIHTKSYELKKNIKYKPVVTYDKKAIKKTEYKTVKTPIKVPIYKKEYETVVKYQKIPKVKVEYKTEYKTEKVPVHKTEYVPVKKVEYKPVVSYTKVPVHKTHYKEVKVPIKKHHRYHNDVRVSIGKSGSLESGVEFKPDIVRWVEWILEVVRKNVHIKEVSSPAEDFLLNFSIITVDQ</sequence>
<organism evidence="2">
    <name type="scientific">Cyprideis torosa</name>
    <dbReference type="NCBI Taxonomy" id="163714"/>
    <lineage>
        <taxon>Eukaryota</taxon>
        <taxon>Metazoa</taxon>
        <taxon>Ecdysozoa</taxon>
        <taxon>Arthropoda</taxon>
        <taxon>Crustacea</taxon>
        <taxon>Oligostraca</taxon>
        <taxon>Ostracoda</taxon>
        <taxon>Podocopa</taxon>
        <taxon>Podocopida</taxon>
        <taxon>Cytherocopina</taxon>
        <taxon>Cytheroidea</taxon>
        <taxon>Cytherideidae</taxon>
        <taxon>Cyprideis</taxon>
    </lineage>
</organism>
<dbReference type="AlphaFoldDB" id="A0A7R8WFD0"/>
<feature type="region of interest" description="Disordered" evidence="1">
    <location>
        <begin position="227"/>
        <end position="253"/>
    </location>
</feature>
<name>A0A7R8WFD0_9CRUS</name>
<gene>
    <name evidence="2" type="ORF">CTOB1V02_LOCUS8501</name>
</gene>
<feature type="compositionally biased region" description="Gly residues" evidence="1">
    <location>
        <begin position="229"/>
        <end position="251"/>
    </location>
</feature>
<accession>A0A7R8WFD0</accession>
<protein>
    <submittedName>
        <fullName evidence="2">Uncharacterized protein</fullName>
    </submittedName>
</protein>
<evidence type="ECO:0000256" key="1">
    <source>
        <dbReference type="SAM" id="MobiDB-lite"/>
    </source>
</evidence>
<reference evidence="2" key="1">
    <citation type="submission" date="2020-11" db="EMBL/GenBank/DDBJ databases">
        <authorList>
            <person name="Tran Van P."/>
        </authorList>
    </citation>
    <scope>NUCLEOTIDE SEQUENCE</scope>
</reference>
<dbReference type="EMBL" id="OB662845">
    <property type="protein sequence ID" value="CAD7230641.1"/>
    <property type="molecule type" value="Genomic_DNA"/>
</dbReference>
<proteinExistence type="predicted"/>
<evidence type="ECO:0000313" key="2">
    <source>
        <dbReference type="EMBL" id="CAD7230641.1"/>
    </source>
</evidence>